<sequence length="225" mass="24241">MAALMAAVFSLFVAIASFVETHIAGQTSEKALALAKAADDRSKNADEALFLATVLLIKERLNEIVDSTKDADWRLKSIGLRSPDALMIQPNKRGLAFIQHLSGRIASADLSADQIAYLAKGPSDIAATVAQCIQMRNQLVADLNGYKNVTAERMTAEQRVTFPILPNRIRRVSDACSTATGKLSTLVPIQFKDHVIRGTVAELANAQAEAIEMRHTATAAKATKP</sequence>
<dbReference type="EMBL" id="SJTG01000001">
    <property type="protein sequence ID" value="TCI13338.1"/>
    <property type="molecule type" value="Genomic_DNA"/>
</dbReference>
<dbReference type="RefSeq" id="WP_131149879.1">
    <property type="nucleotide sequence ID" value="NZ_SJTG01000001.1"/>
</dbReference>
<dbReference type="AlphaFoldDB" id="A0A4R0Z1P9"/>
<reference evidence="2 3" key="1">
    <citation type="submission" date="2019-02" db="EMBL/GenBank/DDBJ databases">
        <title>Dyella amyloliquefaciens sp. nov., isolated from forest soil.</title>
        <authorList>
            <person name="Gao Z.-H."/>
            <person name="Qiu L.-H."/>
        </authorList>
    </citation>
    <scope>NUCLEOTIDE SEQUENCE [LARGE SCALE GENOMIC DNA]</scope>
    <source>
        <strain evidence="2 3">KACC 12747</strain>
    </source>
</reference>
<protein>
    <submittedName>
        <fullName evidence="2">Uncharacterized protein</fullName>
    </submittedName>
</protein>
<comment type="caution">
    <text evidence="2">The sequence shown here is derived from an EMBL/GenBank/DDBJ whole genome shotgun (WGS) entry which is preliminary data.</text>
</comment>
<evidence type="ECO:0000313" key="2">
    <source>
        <dbReference type="EMBL" id="TCI13338.1"/>
    </source>
</evidence>
<organism evidence="2 3">
    <name type="scientific">Dyella soli</name>
    <dbReference type="NCBI Taxonomy" id="522319"/>
    <lineage>
        <taxon>Bacteria</taxon>
        <taxon>Pseudomonadati</taxon>
        <taxon>Pseudomonadota</taxon>
        <taxon>Gammaproteobacteria</taxon>
        <taxon>Lysobacterales</taxon>
        <taxon>Rhodanobacteraceae</taxon>
        <taxon>Dyella</taxon>
    </lineage>
</organism>
<feature type="chain" id="PRO_5020676528" evidence="1">
    <location>
        <begin position="17"/>
        <end position="225"/>
    </location>
</feature>
<gene>
    <name evidence="2" type="ORF">EZM97_08685</name>
</gene>
<feature type="signal peptide" evidence="1">
    <location>
        <begin position="1"/>
        <end position="16"/>
    </location>
</feature>
<dbReference type="Proteomes" id="UP000291822">
    <property type="component" value="Unassembled WGS sequence"/>
</dbReference>
<evidence type="ECO:0000256" key="1">
    <source>
        <dbReference type="SAM" id="SignalP"/>
    </source>
</evidence>
<evidence type="ECO:0000313" key="3">
    <source>
        <dbReference type="Proteomes" id="UP000291822"/>
    </source>
</evidence>
<keyword evidence="1" id="KW-0732">Signal</keyword>
<accession>A0A4R0Z1P9</accession>
<proteinExistence type="predicted"/>
<keyword evidence="3" id="KW-1185">Reference proteome</keyword>
<name>A0A4R0Z1P9_9GAMM</name>